<sequence>MIGFVLLYQNDHGQPAGIGAEGLKFKLGGVNTIPVGGDGLKYRCLPKYQALLGWIDRIKGNGKSIVVLLI</sequence>
<accession>A0A5K8A7R2</accession>
<protein>
    <submittedName>
        <fullName evidence="1">Uncharacterized protein</fullName>
    </submittedName>
</protein>
<gene>
    <name evidence="1" type="ORF">DSCOOX_18630</name>
</gene>
<dbReference type="EMBL" id="AP021879">
    <property type="protein sequence ID" value="BBO88683.1"/>
    <property type="molecule type" value="Genomic_DNA"/>
</dbReference>
<evidence type="ECO:0000313" key="1">
    <source>
        <dbReference type="EMBL" id="BBO88683.1"/>
    </source>
</evidence>
<reference evidence="1 2" key="1">
    <citation type="submission" date="2019-11" db="EMBL/GenBank/DDBJ databases">
        <title>Comparative genomics of hydrocarbon-degrading Desulfosarcina strains.</title>
        <authorList>
            <person name="Watanabe M."/>
            <person name="Kojima H."/>
            <person name="Fukui M."/>
        </authorList>
    </citation>
    <scope>NUCLEOTIDE SEQUENCE [LARGE SCALE GENOMIC DNA]</scope>
    <source>
        <strain evidence="2">oXyS1</strain>
    </source>
</reference>
<dbReference type="AlphaFoldDB" id="A0A5K8A7R2"/>
<name>A0A5K8A7R2_9BACT</name>
<organism evidence="1 2">
    <name type="scientific">Desulfosarcina ovata subsp. ovata</name>
    <dbReference type="NCBI Taxonomy" id="2752305"/>
    <lineage>
        <taxon>Bacteria</taxon>
        <taxon>Pseudomonadati</taxon>
        <taxon>Thermodesulfobacteriota</taxon>
        <taxon>Desulfobacteria</taxon>
        <taxon>Desulfobacterales</taxon>
        <taxon>Desulfosarcinaceae</taxon>
        <taxon>Desulfosarcina</taxon>
    </lineage>
</organism>
<dbReference type="Proteomes" id="UP000422108">
    <property type="component" value="Chromosome"/>
</dbReference>
<evidence type="ECO:0000313" key="2">
    <source>
        <dbReference type="Proteomes" id="UP000422108"/>
    </source>
</evidence>
<proteinExistence type="predicted"/>
<keyword evidence="2" id="KW-1185">Reference proteome</keyword>